<reference evidence="17" key="1">
    <citation type="submission" date="2016-11" db="EMBL/GenBank/DDBJ databases">
        <authorList>
            <person name="Varghese N."/>
            <person name="Submissions S."/>
        </authorList>
    </citation>
    <scope>NUCLEOTIDE SEQUENCE [LARGE SCALE GENOMIC DNA]</scope>
    <source>
        <strain evidence="17">DSM 11003</strain>
    </source>
</reference>
<dbReference type="FunFam" id="3.30.565.10:FF:000023">
    <property type="entry name" value="PAS domain-containing sensor histidine kinase"/>
    <property type="match status" value="1"/>
</dbReference>
<evidence type="ECO:0000256" key="2">
    <source>
        <dbReference type="ARBA" id="ARBA00004651"/>
    </source>
</evidence>
<dbReference type="Gene3D" id="3.30.565.10">
    <property type="entry name" value="Histidine kinase-like ATPase, C-terminal domain"/>
    <property type="match status" value="1"/>
</dbReference>
<dbReference type="Gene3D" id="1.10.287.130">
    <property type="match status" value="1"/>
</dbReference>
<dbReference type="GO" id="GO:0005524">
    <property type="term" value="F:ATP binding"/>
    <property type="evidence" value="ECO:0007669"/>
    <property type="project" value="UniProtKB-KW"/>
</dbReference>
<dbReference type="AlphaFoldDB" id="A0A1M5LV20"/>
<feature type="coiled-coil region" evidence="14">
    <location>
        <begin position="375"/>
        <end position="430"/>
    </location>
</feature>
<keyword evidence="8" id="KW-0547">Nucleotide-binding</keyword>
<evidence type="ECO:0000256" key="9">
    <source>
        <dbReference type="ARBA" id="ARBA00022777"/>
    </source>
</evidence>
<evidence type="ECO:0000256" key="5">
    <source>
        <dbReference type="ARBA" id="ARBA00022553"/>
    </source>
</evidence>
<dbReference type="Pfam" id="PF17202">
    <property type="entry name" value="sCache_3_3"/>
    <property type="match status" value="1"/>
</dbReference>
<protein>
    <recommendedName>
        <fullName evidence="3">histidine kinase</fullName>
        <ecNumber evidence="3">2.7.13.3</ecNumber>
    </recommendedName>
</protein>
<keyword evidence="7" id="KW-0812">Transmembrane</keyword>
<evidence type="ECO:0000256" key="11">
    <source>
        <dbReference type="ARBA" id="ARBA00022989"/>
    </source>
</evidence>
<organism evidence="16 17">
    <name type="scientific">Thermosyntropha lipolytica DSM 11003</name>
    <dbReference type="NCBI Taxonomy" id="1123382"/>
    <lineage>
        <taxon>Bacteria</taxon>
        <taxon>Bacillati</taxon>
        <taxon>Bacillota</taxon>
        <taxon>Clostridia</taxon>
        <taxon>Eubacteriales</taxon>
        <taxon>Syntrophomonadaceae</taxon>
        <taxon>Thermosyntropha</taxon>
    </lineage>
</organism>
<dbReference type="Proteomes" id="UP000242329">
    <property type="component" value="Unassembled WGS sequence"/>
</dbReference>
<evidence type="ECO:0000256" key="4">
    <source>
        <dbReference type="ARBA" id="ARBA00022475"/>
    </source>
</evidence>
<keyword evidence="13" id="KW-0472">Membrane</keyword>
<name>A0A1M5LV20_9FIRM</name>
<dbReference type="SUPFAM" id="SSF47384">
    <property type="entry name" value="Homodimeric domain of signal transducing histidine kinase"/>
    <property type="match status" value="1"/>
</dbReference>
<dbReference type="InterPro" id="IPR005467">
    <property type="entry name" value="His_kinase_dom"/>
</dbReference>
<dbReference type="Pfam" id="PF02518">
    <property type="entry name" value="HATPase_c"/>
    <property type="match status" value="1"/>
</dbReference>
<dbReference type="InterPro" id="IPR003661">
    <property type="entry name" value="HisK_dim/P_dom"/>
</dbReference>
<dbReference type="PANTHER" id="PTHR43711:SF1">
    <property type="entry name" value="HISTIDINE KINASE 1"/>
    <property type="match status" value="1"/>
</dbReference>
<dbReference type="EMBL" id="FQWY01000009">
    <property type="protein sequence ID" value="SHG68836.1"/>
    <property type="molecule type" value="Genomic_DNA"/>
</dbReference>
<evidence type="ECO:0000256" key="10">
    <source>
        <dbReference type="ARBA" id="ARBA00022840"/>
    </source>
</evidence>
<comment type="subcellular location">
    <subcellularLocation>
        <location evidence="2">Cell membrane</location>
        <topology evidence="2">Multi-pass membrane protein</topology>
    </subcellularLocation>
</comment>
<dbReference type="SMART" id="SM00388">
    <property type="entry name" value="HisKA"/>
    <property type="match status" value="1"/>
</dbReference>
<keyword evidence="12" id="KW-0902">Two-component regulatory system</keyword>
<dbReference type="GO" id="GO:0000155">
    <property type="term" value="F:phosphorelay sensor kinase activity"/>
    <property type="evidence" value="ECO:0007669"/>
    <property type="project" value="InterPro"/>
</dbReference>
<evidence type="ECO:0000256" key="12">
    <source>
        <dbReference type="ARBA" id="ARBA00023012"/>
    </source>
</evidence>
<dbReference type="STRING" id="1123382.SAMN02745221_00753"/>
<comment type="catalytic activity">
    <reaction evidence="1">
        <text>ATP + protein L-histidine = ADP + protein N-phospho-L-histidine.</text>
        <dbReference type="EC" id="2.7.13.3"/>
    </reaction>
</comment>
<evidence type="ECO:0000256" key="8">
    <source>
        <dbReference type="ARBA" id="ARBA00022741"/>
    </source>
</evidence>
<dbReference type="CDD" id="cd16922">
    <property type="entry name" value="HATPase_EvgS-ArcB-TorS-like"/>
    <property type="match status" value="1"/>
</dbReference>
<evidence type="ECO:0000256" key="7">
    <source>
        <dbReference type="ARBA" id="ARBA00022692"/>
    </source>
</evidence>
<dbReference type="PANTHER" id="PTHR43711">
    <property type="entry name" value="TWO-COMPONENT HISTIDINE KINASE"/>
    <property type="match status" value="1"/>
</dbReference>
<keyword evidence="17" id="KW-1185">Reference proteome</keyword>
<evidence type="ECO:0000313" key="16">
    <source>
        <dbReference type="EMBL" id="SHG68836.1"/>
    </source>
</evidence>
<dbReference type="InterPro" id="IPR050736">
    <property type="entry name" value="Sensor_HK_Regulatory"/>
</dbReference>
<keyword evidence="5" id="KW-0597">Phosphoprotein</keyword>
<dbReference type="PROSITE" id="PS50109">
    <property type="entry name" value="HIS_KIN"/>
    <property type="match status" value="1"/>
</dbReference>
<keyword evidence="11" id="KW-1133">Transmembrane helix</keyword>
<keyword evidence="9 16" id="KW-0418">Kinase</keyword>
<keyword evidence="14" id="KW-0175">Coiled coil</keyword>
<dbReference type="InterPro" id="IPR036890">
    <property type="entry name" value="HATPase_C_sf"/>
</dbReference>
<dbReference type="InterPro" id="IPR036097">
    <property type="entry name" value="HisK_dim/P_sf"/>
</dbReference>
<keyword evidence="4" id="KW-1003">Cell membrane</keyword>
<dbReference type="InterPro" id="IPR003594">
    <property type="entry name" value="HATPase_dom"/>
</dbReference>
<dbReference type="SMART" id="SM00387">
    <property type="entry name" value="HATPase_c"/>
    <property type="match status" value="1"/>
</dbReference>
<dbReference type="Pfam" id="PF00512">
    <property type="entry name" value="HisKA"/>
    <property type="match status" value="1"/>
</dbReference>
<accession>A0A1M5LV20</accession>
<keyword evidence="6" id="KW-0808">Transferase</keyword>
<evidence type="ECO:0000256" key="3">
    <source>
        <dbReference type="ARBA" id="ARBA00012438"/>
    </source>
</evidence>
<proteinExistence type="predicted"/>
<gene>
    <name evidence="16" type="ORF">SAMN02745221_00753</name>
</gene>
<evidence type="ECO:0000259" key="15">
    <source>
        <dbReference type="PROSITE" id="PS50109"/>
    </source>
</evidence>
<evidence type="ECO:0000256" key="14">
    <source>
        <dbReference type="SAM" id="Coils"/>
    </source>
</evidence>
<sequence>MKMMSIRQKLMILIVFLLVFPMVSLLVISRFVLVKQIENSARNYLVNASKVAQSIMLSRAEKMEQTATSLVRTNDFLIAVQKGDKNGISQEIKVLHEISDFPDYTIFFDRYGKVLYAEPDSVQPQIYELQRLLDKAQEQRKPLISHQAIALDRIFAIGSKEYLQFQIQLQEDKGYFNYVHSLTVIIPVWDEQGNYQGTLLIGDITNNDPFLPERYSWYIKDSYLSLSLYDVRITSNIRSNYKTNFIGSVIPVKVDSLEEGEKDYYFGKVRIDDEMHFFLDCPIYGDENKVIGFLGVGIPEQKFNILQRVNNNLIVGQTFILLLVMLLLGKVMSDNITEPILEAARWAEEIARGEREPVIKEKFLHNSYTEGMLLLSNLQRMARELKIREEEKREVLEQLAQEHQKQKELYQQLQKMNDELEIKVRLRTQELEEAVKILQKSDQVKTRFLANMSHELRTPLNIIIASAQALAEKVLGELNEKQVKYVQNIETAARHLLHIINDILDIAKIQAGKMTLSLGIFSISELVASSVDEVRSWAENKKLQIKSVHLTEDFLVMVDKAKFKQIMYNLISNAIKFTPEGGDIEIKIWKEHNFYWIAVKDNGIGIPLEYQEKVFEEFEQLKNSYEKEYAGTGLGLPLTKKLVELHGGEIFLFSRVGEGTEVVVKMPIVLTASANLAGDDLYGQNTFS</sequence>
<keyword evidence="10" id="KW-0067">ATP-binding</keyword>
<evidence type="ECO:0000313" key="17">
    <source>
        <dbReference type="Proteomes" id="UP000242329"/>
    </source>
</evidence>
<feature type="domain" description="Histidine kinase" evidence="15">
    <location>
        <begin position="451"/>
        <end position="670"/>
    </location>
</feature>
<dbReference type="InterPro" id="IPR033463">
    <property type="entry name" value="sCache_3"/>
</dbReference>
<dbReference type="InterPro" id="IPR004358">
    <property type="entry name" value="Sig_transdc_His_kin-like_C"/>
</dbReference>
<dbReference type="GO" id="GO:0005886">
    <property type="term" value="C:plasma membrane"/>
    <property type="evidence" value="ECO:0007669"/>
    <property type="project" value="UniProtKB-SubCell"/>
</dbReference>
<dbReference type="EC" id="2.7.13.3" evidence="3"/>
<evidence type="ECO:0000256" key="6">
    <source>
        <dbReference type="ARBA" id="ARBA00022679"/>
    </source>
</evidence>
<dbReference type="SUPFAM" id="SSF55874">
    <property type="entry name" value="ATPase domain of HSP90 chaperone/DNA topoisomerase II/histidine kinase"/>
    <property type="match status" value="1"/>
</dbReference>
<dbReference type="PRINTS" id="PR00344">
    <property type="entry name" value="BCTRLSENSOR"/>
</dbReference>
<evidence type="ECO:0000256" key="13">
    <source>
        <dbReference type="ARBA" id="ARBA00023136"/>
    </source>
</evidence>
<dbReference type="Gene3D" id="6.10.340.10">
    <property type="match status" value="1"/>
</dbReference>
<evidence type="ECO:0000256" key="1">
    <source>
        <dbReference type="ARBA" id="ARBA00000085"/>
    </source>
</evidence>
<dbReference type="CDD" id="cd00082">
    <property type="entry name" value="HisKA"/>
    <property type="match status" value="1"/>
</dbReference>